<dbReference type="AlphaFoldDB" id="A0A9N9F3K5"/>
<sequence>MINKNCLEITNYDVDNISTEIYNKTNEIINFDTSSVYTLNIMKYIDIGLQMFNMDRKANEDEIIVSSKKQTVVLVPQHNDFDVETLANNISMEVDYDEISEVPSS</sequence>
<gene>
    <name evidence="1" type="ORF">CPELLU_LOCUS2746</name>
</gene>
<keyword evidence="2" id="KW-1185">Reference proteome</keyword>
<name>A0A9N9F3K5_9GLOM</name>
<evidence type="ECO:0000313" key="1">
    <source>
        <dbReference type="EMBL" id="CAG8507384.1"/>
    </source>
</evidence>
<dbReference type="EMBL" id="CAJVQA010001235">
    <property type="protein sequence ID" value="CAG8507384.1"/>
    <property type="molecule type" value="Genomic_DNA"/>
</dbReference>
<dbReference type="Proteomes" id="UP000789759">
    <property type="component" value="Unassembled WGS sequence"/>
</dbReference>
<comment type="caution">
    <text evidence="1">The sequence shown here is derived from an EMBL/GenBank/DDBJ whole genome shotgun (WGS) entry which is preliminary data.</text>
</comment>
<accession>A0A9N9F3K5</accession>
<reference evidence="1" key="1">
    <citation type="submission" date="2021-06" db="EMBL/GenBank/DDBJ databases">
        <authorList>
            <person name="Kallberg Y."/>
            <person name="Tangrot J."/>
            <person name="Rosling A."/>
        </authorList>
    </citation>
    <scope>NUCLEOTIDE SEQUENCE</scope>
    <source>
        <strain evidence="1">FL966</strain>
    </source>
</reference>
<proteinExistence type="predicted"/>
<dbReference type="OrthoDB" id="2440925at2759"/>
<evidence type="ECO:0000313" key="2">
    <source>
        <dbReference type="Proteomes" id="UP000789759"/>
    </source>
</evidence>
<protein>
    <submittedName>
        <fullName evidence="1">13143_t:CDS:1</fullName>
    </submittedName>
</protein>
<organism evidence="1 2">
    <name type="scientific">Cetraspora pellucida</name>
    <dbReference type="NCBI Taxonomy" id="1433469"/>
    <lineage>
        <taxon>Eukaryota</taxon>
        <taxon>Fungi</taxon>
        <taxon>Fungi incertae sedis</taxon>
        <taxon>Mucoromycota</taxon>
        <taxon>Glomeromycotina</taxon>
        <taxon>Glomeromycetes</taxon>
        <taxon>Diversisporales</taxon>
        <taxon>Gigasporaceae</taxon>
        <taxon>Cetraspora</taxon>
    </lineage>
</organism>